<evidence type="ECO:0000313" key="1">
    <source>
        <dbReference type="EMBL" id="AKU43068.1"/>
    </source>
</evidence>
<dbReference type="GeneID" id="26796484"/>
<name>A0A0K1LLG6_9CAUD</name>
<evidence type="ECO:0000313" key="2">
    <source>
        <dbReference type="Proteomes" id="UP000203710"/>
    </source>
</evidence>
<dbReference type="Proteomes" id="UP000203710">
    <property type="component" value="Segment"/>
</dbReference>
<keyword evidence="2" id="KW-1185">Reference proteome</keyword>
<sequence length="147" mass="16164">MTNIFGKAGLRDLRDNGCGSMIEQQPETTKEAVARMLREYSRGCSESGNNPSNCGVCFDAAVDALLSVTTRKQREACERIADMLQGDDGEAWFEAEKFLKAEAPDLYDAIGLPADPLPDFPEPNAFERLQAWVLGGIVGLLIRKPRK</sequence>
<protein>
    <submittedName>
        <fullName evidence="1">Uncharacterized protein</fullName>
    </submittedName>
</protein>
<proteinExistence type="predicted"/>
<dbReference type="EMBL" id="KR935213">
    <property type="protein sequence ID" value="AKU43068.1"/>
    <property type="molecule type" value="Genomic_DNA"/>
</dbReference>
<dbReference type="OrthoDB" id="36748at10239"/>
<organism evidence="1 2">
    <name type="scientific">Rhodobacter phage RcTitan</name>
    <dbReference type="NCBI Taxonomy" id="1662330"/>
    <lineage>
        <taxon>Viruses</taxon>
        <taxon>Duplodnaviria</taxon>
        <taxon>Heunggongvirae</taxon>
        <taxon>Uroviricota</taxon>
        <taxon>Caudoviricetes</taxon>
        <taxon>Titanvirus</taxon>
        <taxon>Titanvirus rctitan</taxon>
    </lineage>
</organism>
<reference evidence="1 2" key="1">
    <citation type="journal article" date="2016" name="Genome Announc.">
        <title>Complete Genome Sequences of Five Bacteriophages That Infect Rhodobacter capsulatus.</title>
        <authorList>
            <person name="Bollivar D.W."/>
            <person name="Bernardoni B."/>
            <person name="Bockman M.R."/>
            <person name="Miller B.M."/>
            <person name="Russell D.A."/>
            <person name="Delesalle V.A."/>
            <person name="Krukonis G.P."/>
            <person name="Hatfull G.F."/>
            <person name="Cross M.R."/>
            <person name="Szewczyk M.M."/>
            <person name="Eppurath A."/>
        </authorList>
    </citation>
    <scope>NUCLEOTIDE SEQUENCE [LARGE SCALE GENOMIC DNA]</scope>
</reference>
<accession>A0A0K1LLG6</accession>
<dbReference type="KEGG" id="vg:26796484"/>
<dbReference type="RefSeq" id="YP_009225717.1">
    <property type="nucleotide sequence ID" value="NC_029097.1"/>
</dbReference>
<gene>
    <name evidence="1" type="ORF">RCTITAN_52</name>
</gene>